<dbReference type="PANTHER" id="PTHR30363:SF60">
    <property type="entry name" value="HTH-TYPE TRANSCRIPTIONAL REGULATOR IOLR"/>
    <property type="match status" value="1"/>
</dbReference>
<keyword evidence="1" id="KW-0805">Transcription regulation</keyword>
<accession>A0ABS0F0P4</accession>
<keyword evidence="6" id="KW-1185">Reference proteome</keyword>
<dbReference type="SUPFAM" id="SSF100950">
    <property type="entry name" value="NagB/RpiA/CoA transferase-like"/>
    <property type="match status" value="1"/>
</dbReference>
<keyword evidence="3" id="KW-0804">Transcription</keyword>
<dbReference type="InterPro" id="IPR036390">
    <property type="entry name" value="WH_DNA-bd_sf"/>
</dbReference>
<keyword evidence="2" id="KW-0238">DNA-binding</keyword>
<reference evidence="5 6" key="1">
    <citation type="submission" date="2020-11" db="EMBL/GenBank/DDBJ databases">
        <title>Genomic insight of Alicyclobacillus mali FL 18 reveals a new arsenic-resistant strain, with potential in environmental biotechnology.</title>
        <authorList>
            <person name="Fiorentino G."/>
            <person name="Gallo G."/>
            <person name="Aulitto M."/>
        </authorList>
    </citation>
    <scope>NUCLEOTIDE SEQUENCE [LARGE SCALE GENOMIC DNA]</scope>
    <source>
        <strain evidence="5 6">FL 18</strain>
    </source>
</reference>
<dbReference type="EMBL" id="JADPKZ010000028">
    <property type="protein sequence ID" value="MBF8376841.1"/>
    <property type="molecule type" value="Genomic_DNA"/>
</dbReference>
<evidence type="ECO:0000256" key="1">
    <source>
        <dbReference type="ARBA" id="ARBA00023015"/>
    </source>
</evidence>
<evidence type="ECO:0000313" key="6">
    <source>
        <dbReference type="Proteomes" id="UP000642910"/>
    </source>
</evidence>
<dbReference type="InterPro" id="IPR014036">
    <property type="entry name" value="DeoR-like_C"/>
</dbReference>
<proteinExistence type="predicted"/>
<dbReference type="Pfam" id="PF08220">
    <property type="entry name" value="HTH_DeoR"/>
    <property type="match status" value="1"/>
</dbReference>
<name>A0ABS0F0P4_9BACL</name>
<sequence length="260" mass="29586">MMKSKRIQQIKEYVAQHQVVSLDELVEKFAVSKNTIRRDIQELVDSGEIKKVYGGVAMNHDPSPLVPFSDRQIRNKREKELIGELAAQFVTDGDIIFVDSGTTTLEMFDHLKHREITIITGNLDFIVRCMPYPNLTVITVGGILERRTNSFVSLKDTGVLSTYNINKAFMASTGISLDTGVTNASALETDIKREAVERSMYTYLLVDRHKFDKFGLMTYCKLSDIDYLITDSQPNEGYLRYASEHHIQIIYPSPVLSHDR</sequence>
<dbReference type="Pfam" id="PF00455">
    <property type="entry name" value="DeoRC"/>
    <property type="match status" value="1"/>
</dbReference>
<dbReference type="Proteomes" id="UP000642910">
    <property type="component" value="Unassembled WGS sequence"/>
</dbReference>
<dbReference type="InterPro" id="IPR037171">
    <property type="entry name" value="NagB/RpiA_transferase-like"/>
</dbReference>
<evidence type="ECO:0000259" key="4">
    <source>
        <dbReference type="PROSITE" id="PS51000"/>
    </source>
</evidence>
<dbReference type="InterPro" id="IPR001034">
    <property type="entry name" value="DeoR_HTH"/>
</dbReference>
<dbReference type="RefSeq" id="WP_067850802.1">
    <property type="nucleotide sequence ID" value="NZ_JADPKZ010000028.1"/>
</dbReference>
<dbReference type="InterPro" id="IPR018356">
    <property type="entry name" value="Tscrpt_reg_HTH_DeoR_CS"/>
</dbReference>
<dbReference type="SMART" id="SM01134">
    <property type="entry name" value="DeoRC"/>
    <property type="match status" value="1"/>
</dbReference>
<dbReference type="PROSITE" id="PS51000">
    <property type="entry name" value="HTH_DEOR_2"/>
    <property type="match status" value="1"/>
</dbReference>
<evidence type="ECO:0000313" key="5">
    <source>
        <dbReference type="EMBL" id="MBF8376841.1"/>
    </source>
</evidence>
<dbReference type="PANTHER" id="PTHR30363">
    <property type="entry name" value="HTH-TYPE TRANSCRIPTIONAL REGULATOR SRLR-RELATED"/>
    <property type="match status" value="1"/>
</dbReference>
<protein>
    <submittedName>
        <fullName evidence="5">DeoR/GlpR transcriptional regulator</fullName>
    </submittedName>
</protein>
<evidence type="ECO:0000256" key="3">
    <source>
        <dbReference type="ARBA" id="ARBA00023163"/>
    </source>
</evidence>
<feature type="domain" description="HTH deoR-type" evidence="4">
    <location>
        <begin position="3"/>
        <end position="58"/>
    </location>
</feature>
<dbReference type="PROSITE" id="PS00894">
    <property type="entry name" value="HTH_DEOR_1"/>
    <property type="match status" value="1"/>
</dbReference>
<comment type="caution">
    <text evidence="5">The sequence shown here is derived from an EMBL/GenBank/DDBJ whole genome shotgun (WGS) entry which is preliminary data.</text>
</comment>
<dbReference type="InterPro" id="IPR050313">
    <property type="entry name" value="Carb_Metab_HTH_regulators"/>
</dbReference>
<dbReference type="Gene3D" id="1.10.10.10">
    <property type="entry name" value="Winged helix-like DNA-binding domain superfamily/Winged helix DNA-binding domain"/>
    <property type="match status" value="1"/>
</dbReference>
<dbReference type="SMART" id="SM00420">
    <property type="entry name" value="HTH_DEOR"/>
    <property type="match status" value="1"/>
</dbReference>
<evidence type="ECO:0000256" key="2">
    <source>
        <dbReference type="ARBA" id="ARBA00023125"/>
    </source>
</evidence>
<organism evidence="5 6">
    <name type="scientific">Alicyclobacillus mali</name>
    <name type="common">ex Roth et al. 2021</name>
    <dbReference type="NCBI Taxonomy" id="1123961"/>
    <lineage>
        <taxon>Bacteria</taxon>
        <taxon>Bacillati</taxon>
        <taxon>Bacillota</taxon>
        <taxon>Bacilli</taxon>
        <taxon>Bacillales</taxon>
        <taxon>Alicyclobacillaceae</taxon>
        <taxon>Alicyclobacillus</taxon>
    </lineage>
</organism>
<dbReference type="PRINTS" id="PR00037">
    <property type="entry name" value="HTHLACR"/>
</dbReference>
<dbReference type="SUPFAM" id="SSF46785">
    <property type="entry name" value="Winged helix' DNA-binding domain"/>
    <property type="match status" value="1"/>
</dbReference>
<gene>
    <name evidence="5" type="ORF">IW967_03005</name>
</gene>
<dbReference type="InterPro" id="IPR036388">
    <property type="entry name" value="WH-like_DNA-bd_sf"/>
</dbReference>